<dbReference type="SUPFAM" id="SSF53448">
    <property type="entry name" value="Nucleotide-diphospho-sugar transferases"/>
    <property type="match status" value="1"/>
</dbReference>
<accession>A0A077CZZ9</accession>
<gene>
    <name evidence="2" type="primary">wciP</name>
</gene>
<reference evidence="2" key="1">
    <citation type="submission" date="2014-05" db="EMBL/GenBank/DDBJ databases">
        <title>A new hybrid serotype 6X13 in Streptococcus pneumoniae serogroup 6.</title>
        <authorList>
            <person name="Park I.H."/>
            <person name="Geno K.A."/>
            <person name="Yu J."/>
            <person name="Kim K.-H."/>
            <person name="Nahm M.H."/>
        </authorList>
    </citation>
    <scope>NUCLEOTIDE SEQUENCE</scope>
    <source>
        <strain evidence="2">MNZ1129</strain>
    </source>
</reference>
<sequence length="328" mass="38692">MGKSVAILMTTYNGERYLSQQIDSIRSQTFTNWTLFIRDDGSKDKTIEVIQRYSKIDDRIRFVENPSKFHGAYYNFFNLIEYVKNNYQFDYYFFCDQDDIWKEHKLEIQLLRFSKDDMPEMVYSDMSTIDASNNLIDISINKIMGIELPNINNLYFIHAYIWGCTAGFNHALLGMVPSVDIDKDYLYIEKLAHDNYFAKFALEYGKVLFCPEQLVLYRRHGHNVTTSHHFKLSPLNVFRKAILGFNELALTHARVYNQTLYMLKKASGKNPLSDRLLEIQEVIKIGGLKGVRYFYQNRISRKQLVRTIGLYTIMLFGTYKKYIMKELL</sequence>
<dbReference type="InterPro" id="IPR029044">
    <property type="entry name" value="Nucleotide-diphossugar_trans"/>
</dbReference>
<feature type="domain" description="Glycosyltransferase 2-like" evidence="1">
    <location>
        <begin position="7"/>
        <end position="170"/>
    </location>
</feature>
<name>A0A077CZZ9_STREE</name>
<dbReference type="AlphaFoldDB" id="A0A077CZZ9"/>
<protein>
    <submittedName>
        <fullName evidence="2">Rhamnosyltransferase</fullName>
    </submittedName>
</protein>
<dbReference type="EMBL" id="KJ874438">
    <property type="protein sequence ID" value="AIL25584.1"/>
    <property type="molecule type" value="Genomic_DNA"/>
</dbReference>
<keyword evidence="2" id="KW-0808">Transferase</keyword>
<dbReference type="GO" id="GO:0016758">
    <property type="term" value="F:hexosyltransferase activity"/>
    <property type="evidence" value="ECO:0007669"/>
    <property type="project" value="UniProtKB-ARBA"/>
</dbReference>
<dbReference type="PANTHER" id="PTHR22916">
    <property type="entry name" value="GLYCOSYLTRANSFERASE"/>
    <property type="match status" value="1"/>
</dbReference>
<proteinExistence type="predicted"/>
<dbReference type="CDD" id="cd04196">
    <property type="entry name" value="GT_2_like_d"/>
    <property type="match status" value="1"/>
</dbReference>
<dbReference type="InterPro" id="IPR001173">
    <property type="entry name" value="Glyco_trans_2-like"/>
</dbReference>
<dbReference type="Pfam" id="PF00535">
    <property type="entry name" value="Glycos_transf_2"/>
    <property type="match status" value="1"/>
</dbReference>
<organism evidence="2">
    <name type="scientific">Streptococcus pneumoniae</name>
    <dbReference type="NCBI Taxonomy" id="1313"/>
    <lineage>
        <taxon>Bacteria</taxon>
        <taxon>Bacillati</taxon>
        <taxon>Bacillota</taxon>
        <taxon>Bacilli</taxon>
        <taxon>Lactobacillales</taxon>
        <taxon>Streptococcaceae</taxon>
        <taxon>Streptococcus</taxon>
    </lineage>
</organism>
<dbReference type="PANTHER" id="PTHR22916:SF3">
    <property type="entry name" value="UDP-GLCNAC:BETAGAL BETA-1,3-N-ACETYLGLUCOSAMINYLTRANSFERASE-LIKE PROTEIN 1"/>
    <property type="match status" value="1"/>
</dbReference>
<dbReference type="Gene3D" id="3.90.550.10">
    <property type="entry name" value="Spore Coat Polysaccharide Biosynthesis Protein SpsA, Chain A"/>
    <property type="match status" value="1"/>
</dbReference>
<evidence type="ECO:0000313" key="2">
    <source>
        <dbReference type="EMBL" id="AIL25584.1"/>
    </source>
</evidence>
<evidence type="ECO:0000259" key="1">
    <source>
        <dbReference type="Pfam" id="PF00535"/>
    </source>
</evidence>